<dbReference type="EMBL" id="ABSU01000039">
    <property type="protein sequence ID" value="EFE29468.1"/>
    <property type="molecule type" value="Genomic_DNA"/>
</dbReference>
<protein>
    <submittedName>
        <fullName evidence="2">Uncharacterized protein</fullName>
    </submittedName>
</protein>
<reference evidence="3" key="1">
    <citation type="journal article" date="2011" name="Genome Biol.">
        <title>Comparative and functional genomics provide insights into the pathogenicity of dermatophytic fungi.</title>
        <authorList>
            <person name="Burmester A."/>
            <person name="Shelest E."/>
            <person name="Gloeckner G."/>
            <person name="Heddergott C."/>
            <person name="Schindler S."/>
            <person name="Staib P."/>
            <person name="Heidel A."/>
            <person name="Felder M."/>
            <person name="Petzold A."/>
            <person name="Szafranski K."/>
            <person name="Feuermann M."/>
            <person name="Pedruzzi I."/>
            <person name="Priebe S."/>
            <person name="Groth M."/>
            <person name="Winkler R."/>
            <person name="Li W."/>
            <person name="Kniemeyer O."/>
            <person name="Schroeckh V."/>
            <person name="Hertweck C."/>
            <person name="Hube B."/>
            <person name="White T.C."/>
            <person name="Platzer M."/>
            <person name="Guthke R."/>
            <person name="Heitman J."/>
            <person name="Woestemeyer J."/>
            <person name="Zipfel P.F."/>
            <person name="Monod M."/>
            <person name="Brakhage A.A."/>
        </authorList>
    </citation>
    <scope>NUCLEOTIDE SEQUENCE [LARGE SCALE GENOMIC DNA]</scope>
    <source>
        <strain evidence="3">ATCC MYA-4681 / CBS 112371</strain>
    </source>
</reference>
<evidence type="ECO:0000313" key="3">
    <source>
        <dbReference type="Proteomes" id="UP000008866"/>
    </source>
</evidence>
<keyword evidence="3" id="KW-1185">Reference proteome</keyword>
<sequence length="310" mass="35027">MWLDTPYLDSSISFETASVKQPSVNSPNIASTPLTAHGRFPPMRDKTDGRVGDICHVLGGLQLFIRGMGLWTGLLAVHGRDSSVSMATSQDQGTQLISIQAGRKWTDNEEAWLVVNSMKDVTSAWLHANFPYAGRSLNSIIGHLADMRLHSRLSRKWRSKTWDDEPPYTLREDIEIMQWHVWGREHIDPQIFVANQRAGGSVIARANYLCKDPELVRKVKEAEEAARQALEARDEAWYDAAEEPSEETMDASALRMMNRILFRTESDTIVKICDAISQSLSNREDFEDDDDEEDEEGEEEVEAEDKEDAA</sequence>
<dbReference type="Proteomes" id="UP000008866">
    <property type="component" value="Unassembled WGS sequence"/>
</dbReference>
<accession>D4B5D5</accession>
<dbReference type="KEGG" id="abe:ARB_03675"/>
<feature type="region of interest" description="Disordered" evidence="1">
    <location>
        <begin position="280"/>
        <end position="310"/>
    </location>
</feature>
<dbReference type="RefSeq" id="XP_003010108.1">
    <property type="nucleotide sequence ID" value="XM_003010062.1"/>
</dbReference>
<dbReference type="eggNOG" id="ENOG502RAFR">
    <property type="taxonomic scope" value="Eukaryota"/>
</dbReference>
<comment type="caution">
    <text evidence="2">The sequence shown here is derived from an EMBL/GenBank/DDBJ whole genome shotgun (WGS) entry which is preliminary data.</text>
</comment>
<organism evidence="2 3">
    <name type="scientific">Arthroderma benhamiae (strain ATCC MYA-4681 / CBS 112371)</name>
    <name type="common">Trichophyton mentagrophytes</name>
    <dbReference type="NCBI Taxonomy" id="663331"/>
    <lineage>
        <taxon>Eukaryota</taxon>
        <taxon>Fungi</taxon>
        <taxon>Dikarya</taxon>
        <taxon>Ascomycota</taxon>
        <taxon>Pezizomycotina</taxon>
        <taxon>Eurotiomycetes</taxon>
        <taxon>Eurotiomycetidae</taxon>
        <taxon>Onygenales</taxon>
        <taxon>Arthrodermataceae</taxon>
        <taxon>Trichophyton</taxon>
    </lineage>
</organism>
<dbReference type="GeneID" id="9525376"/>
<name>D4B5D5_ARTBC</name>
<dbReference type="AlphaFoldDB" id="D4B5D5"/>
<evidence type="ECO:0000256" key="1">
    <source>
        <dbReference type="SAM" id="MobiDB-lite"/>
    </source>
</evidence>
<proteinExistence type="predicted"/>
<dbReference type="HOGENOM" id="CLU_090758_0_0_1"/>
<dbReference type="OMA" id="DIEIMQW"/>
<gene>
    <name evidence="2" type="ORF">ARB_03675</name>
</gene>
<feature type="compositionally biased region" description="Acidic residues" evidence="1">
    <location>
        <begin position="285"/>
        <end position="310"/>
    </location>
</feature>
<evidence type="ECO:0000313" key="2">
    <source>
        <dbReference type="EMBL" id="EFE29468.1"/>
    </source>
</evidence>